<evidence type="ECO:0000313" key="1">
    <source>
        <dbReference type="EMBL" id="CEF78198.1"/>
    </source>
</evidence>
<accession>A0A0E0S3X3</accession>
<protein>
    <submittedName>
        <fullName evidence="1">Chromosome 2, complete genome</fullName>
    </submittedName>
</protein>
<dbReference type="EMBL" id="HG970333">
    <property type="protein sequence ID" value="CEF78198.1"/>
    <property type="molecule type" value="Genomic_DNA"/>
</dbReference>
<evidence type="ECO:0000313" key="3">
    <source>
        <dbReference type="Proteomes" id="UP000070720"/>
    </source>
</evidence>
<dbReference type="VEuPathDB" id="FungiDB:FGRAMPH1_01G12791"/>
<keyword evidence="3" id="KW-1185">Reference proteome</keyword>
<dbReference type="Proteomes" id="UP000070720">
    <property type="component" value="Chromosome 2"/>
</dbReference>
<proteinExistence type="predicted"/>
<evidence type="ECO:0000313" key="2">
    <source>
        <dbReference type="EnsemblFungi" id="CEF78198"/>
    </source>
</evidence>
<reference evidence="2 3" key="1">
    <citation type="journal article" date="2007" name="Science">
        <title>The Fusarium graminearum genome reveals a link between localized polymorphism and pathogen specialization.</title>
        <authorList>
            <person name="Cuomo C.A."/>
            <person name="Gueldener U."/>
            <person name="Xu J.-R."/>
            <person name="Trail F."/>
            <person name="Turgeon B.G."/>
            <person name="Di Pietro A."/>
            <person name="Walton J.D."/>
            <person name="Ma L.-J."/>
            <person name="Baker S.E."/>
            <person name="Rep M."/>
            <person name="Adam G."/>
            <person name="Antoniw J."/>
            <person name="Baldwin T."/>
            <person name="Calvo S.E."/>
            <person name="Chang Y.-L."/>
            <person name="DeCaprio D."/>
            <person name="Gale L.R."/>
            <person name="Gnerre S."/>
            <person name="Goswami R.S."/>
            <person name="Hammond-Kosack K."/>
            <person name="Harris L.J."/>
            <person name="Hilburn K."/>
            <person name="Kennell J.C."/>
            <person name="Kroken S."/>
            <person name="Magnuson J.K."/>
            <person name="Mannhaupt G."/>
            <person name="Mauceli E.W."/>
            <person name="Mewes H.-W."/>
            <person name="Mitterbauer R."/>
            <person name="Muehlbauer G."/>
            <person name="Muensterkoetter M."/>
            <person name="Nelson D."/>
            <person name="O'Donnell K."/>
            <person name="Ouellet T."/>
            <person name="Qi W."/>
            <person name="Quesneville H."/>
            <person name="Roncero M.I.G."/>
            <person name="Seong K.-Y."/>
            <person name="Tetko I.V."/>
            <person name="Urban M."/>
            <person name="Waalwijk C."/>
            <person name="Ward T.J."/>
            <person name="Yao J."/>
            <person name="Birren B.W."/>
            <person name="Kistler H.C."/>
        </authorList>
    </citation>
    <scope>NUCLEOTIDE SEQUENCE [LARGE SCALE GENOMIC DNA]</scope>
    <source>
        <strain evidence="3">ATCC MYA-4620 / CBS 123657 / FGSC 9075 / NRRL 31084 / PH-1</strain>
        <strain evidence="2">PH-1 / ATCC MYA-4620 / FGSC 9075 / NRRL 31084</strain>
    </source>
</reference>
<accession>A0A098DGZ6</accession>
<reference evidence="1 3" key="3">
    <citation type="journal article" date="2015" name="BMC Genomics">
        <title>The completed genome sequence of the pathogenic ascomycete fungus Fusarium graminearum.</title>
        <authorList>
            <person name="King R."/>
            <person name="Urban M."/>
            <person name="Hammond-Kosack M.C."/>
            <person name="Hassani-Pak K."/>
            <person name="Hammond-Kosack K.E."/>
        </authorList>
    </citation>
    <scope>NUCLEOTIDE SEQUENCE [LARGE SCALE GENOMIC DNA]</scope>
    <source>
        <strain evidence="3">ATCC MYA-4620 / CBS 123657 / FGSC 9075 / NRRL 31084 / PH-1</strain>
        <strain evidence="1">PH-1</strain>
    </source>
</reference>
<name>A0A098DGZ6_GIBZE</name>
<sequence length="396" mass="45595">MCEGIFGLEFWYISAPLRNERVELKCHSVGISSLKGFCVRNMSFNAFNLLLHRPPAGLLDQALMKRNCLAPLSPIEKLPLELISSIYLYLHPTDCIALGLCSQTLWIRAMDFIRHSRRSTTWVDTPIFIASGKQLLALREASHNNESELQDPQDGTQDAVCMLMKPQRPHLFNVLKQARSQNQLCDYASLNSSDINPPYLQELIRLSPTSGISKGFHRLMESCLFPEEFGGQGQWCLRDFTTNEYIRMEPVRDRSISEHPTISLTRNPWMTLDILLIWLITWEAGRNRSPENVTREILRDQINKIMSNRGASVTASDVTQIRSYSTDMSSRRWAGHSLDVVQLVHNKMESDWTDITGEIQDASQRWFVAIYYDAVRLGQTKYVEYWRRFAIGQMNK</sequence>
<organism evidence="1 3">
    <name type="scientific">Gibberella zeae (strain ATCC MYA-4620 / CBS 123657 / FGSC 9075 / NRRL 31084 / PH-1)</name>
    <name type="common">Wheat head blight fungus</name>
    <name type="synonym">Fusarium graminearum</name>
    <dbReference type="NCBI Taxonomy" id="229533"/>
    <lineage>
        <taxon>Eukaryota</taxon>
        <taxon>Fungi</taxon>
        <taxon>Dikarya</taxon>
        <taxon>Ascomycota</taxon>
        <taxon>Pezizomycotina</taxon>
        <taxon>Sordariomycetes</taxon>
        <taxon>Hypocreomycetidae</taxon>
        <taxon>Hypocreales</taxon>
        <taxon>Nectriaceae</taxon>
        <taxon>Fusarium</taxon>
    </lineage>
</organism>
<dbReference type="EnsemblFungi" id="CEF78198">
    <property type="protein sequence ID" value="CEF78198"/>
    <property type="gene ID" value="FGRRES_16277"/>
</dbReference>
<dbReference type="InParanoid" id="A0A098DGZ6"/>
<gene>
    <name evidence="2" type="primary">FG03401.1</name>
    <name evidence="1" type="ORF">FGRAMPH1_01T12791</name>
</gene>
<reference evidence="2 3" key="2">
    <citation type="journal article" date="2010" name="Nature">
        <title>Comparative genomics reveals mobile pathogenicity chromosomes in Fusarium.</title>
        <authorList>
            <person name="Ma L.J."/>
            <person name="van der Does H.C."/>
            <person name="Borkovich K.A."/>
            <person name="Coleman J.J."/>
            <person name="Daboussi M.J."/>
            <person name="Di Pietro A."/>
            <person name="Dufresne M."/>
            <person name="Freitag M."/>
            <person name="Grabherr M."/>
            <person name="Henrissat B."/>
            <person name="Houterman P.M."/>
            <person name="Kang S."/>
            <person name="Shim W.B."/>
            <person name="Woloshuk C."/>
            <person name="Xie X."/>
            <person name="Xu J.R."/>
            <person name="Antoniw J."/>
            <person name="Baker S.E."/>
            <person name="Bluhm B.H."/>
            <person name="Breakspear A."/>
            <person name="Brown D.W."/>
            <person name="Butchko R.A."/>
            <person name="Chapman S."/>
            <person name="Coulson R."/>
            <person name="Coutinho P.M."/>
            <person name="Danchin E.G."/>
            <person name="Diener A."/>
            <person name="Gale L.R."/>
            <person name="Gardiner D.M."/>
            <person name="Goff S."/>
            <person name="Hammond-Kosack K.E."/>
            <person name="Hilburn K."/>
            <person name="Hua-Van A."/>
            <person name="Jonkers W."/>
            <person name="Kazan K."/>
            <person name="Kodira C.D."/>
            <person name="Koehrsen M."/>
            <person name="Kumar L."/>
            <person name="Lee Y.H."/>
            <person name="Li L."/>
            <person name="Manners J.M."/>
            <person name="Miranda-Saavedra D."/>
            <person name="Mukherjee M."/>
            <person name="Park G."/>
            <person name="Park J."/>
            <person name="Park S.Y."/>
            <person name="Proctor R.H."/>
            <person name="Regev A."/>
            <person name="Ruiz-Roldan M.C."/>
            <person name="Sain D."/>
            <person name="Sakthikumar S."/>
            <person name="Sykes S."/>
            <person name="Schwartz D.C."/>
            <person name="Turgeon B.G."/>
            <person name="Wapinski I."/>
            <person name="Yoder O."/>
            <person name="Young S."/>
            <person name="Zeng Q."/>
            <person name="Zhou S."/>
            <person name="Galagan J."/>
            <person name="Cuomo C.A."/>
            <person name="Kistler H.C."/>
            <person name="Rep M."/>
        </authorList>
    </citation>
    <scope>GENOME REANNOTATION</scope>
    <source>
        <strain evidence="3">ATCC MYA-4620 / CBS 123657 / FGSC 9075 / NRRL 31084 / PH-1</strain>
        <strain evidence="2">PH-1 / ATCC MYA-4620 / FGSC 9075 / NRRL 31084</strain>
    </source>
</reference>
<dbReference type="AlphaFoldDB" id="A0A098DGZ6"/>
<reference evidence="2" key="4">
    <citation type="submission" date="2017-01" db="UniProtKB">
        <authorList>
            <consortium name="EnsemblFungi"/>
        </authorList>
    </citation>
    <scope>IDENTIFICATION</scope>
    <source>
        <strain evidence="2">PH-1 / ATCC MYA-4620 / FGSC 9075 / NRRL 31084</strain>
    </source>
</reference>